<dbReference type="PANTHER" id="PTHR39431">
    <property type="entry name" value="FRPA/C-RELATED PROTEIN"/>
    <property type="match status" value="1"/>
</dbReference>
<evidence type="ECO:0000313" key="2">
    <source>
        <dbReference type="Proteomes" id="UP001059950"/>
    </source>
</evidence>
<dbReference type="EMBL" id="CP073344">
    <property type="protein sequence ID" value="UTW02592.1"/>
    <property type="molecule type" value="Genomic_DNA"/>
</dbReference>
<dbReference type="Proteomes" id="UP001059950">
    <property type="component" value="Chromosome"/>
</dbReference>
<protein>
    <submittedName>
        <fullName evidence="1">Copper resistance protein NlpE N-terminal domain-containing protein</fullName>
    </submittedName>
</protein>
<dbReference type="PANTHER" id="PTHR39431:SF1">
    <property type="entry name" value="FRPA_C-RELATED PROTEIN"/>
    <property type="match status" value="1"/>
</dbReference>
<proteinExistence type="predicted"/>
<name>A0ABY5GRK1_9GAMM</name>
<evidence type="ECO:0000313" key="1">
    <source>
        <dbReference type="EMBL" id="UTW02592.1"/>
    </source>
</evidence>
<reference evidence="1" key="1">
    <citation type="submission" date="2021-04" db="EMBL/GenBank/DDBJ databases">
        <title>Oceanospirillales bacteria with DddD are important DMSP degraders in coastal seawater.</title>
        <authorList>
            <person name="Liu J."/>
        </authorList>
    </citation>
    <scope>NUCLEOTIDE SEQUENCE</scope>
    <source>
        <strain evidence="1">GY6</strain>
    </source>
</reference>
<keyword evidence="2" id="KW-1185">Reference proteome</keyword>
<organism evidence="1 2">
    <name type="scientific">Amphritea atlantica</name>
    <dbReference type="NCBI Taxonomy" id="355243"/>
    <lineage>
        <taxon>Bacteria</taxon>
        <taxon>Pseudomonadati</taxon>
        <taxon>Pseudomonadota</taxon>
        <taxon>Gammaproteobacteria</taxon>
        <taxon>Oceanospirillales</taxon>
        <taxon>Oceanospirillaceae</taxon>
        <taxon>Amphritea</taxon>
    </lineage>
</organism>
<accession>A0ABY5GRK1</accession>
<gene>
    <name evidence="1" type="ORF">KDX31_14730</name>
</gene>
<sequence>MIINSSHIEIGVEHEKSEFREITRSLDDRGLGSQFVAQLEALIARSQVKGAGDFVAGDSVNRLPLGSGRSLGSRLSEMSPGTFFRPFEDSEGYQNQENITRARLWQSLLKAIQPDFPSLPVPQLLPQSLPQFSSAAFRLAELPGDSPPVALQPRMLRLQLNVSETVEEYECTRFNSCGTVNTADGQSIDFDLSLEMERSYSATREYKETQELVFTDPLILNFEGNYADLSNDKFEFDLDADGDKELISYLTGNSGMLALDRNSDGIINDGSELFGARTGDGFAELADYDEDGNGYIDEADSIFDQLLIWNKTSETDSQESLKDRDIGAIYLGASATPFDIKGEGNQHNGTVRNSGVYFSENGEAGTLQQIDMVV</sequence>